<reference evidence="2" key="2">
    <citation type="submission" date="2013-10" db="EMBL/GenBank/DDBJ databases">
        <authorList>
            <person name="Aslett M."/>
        </authorList>
    </citation>
    <scope>NUCLEOTIDE SEQUENCE [LARGE SCALE GENOMIC DNA]</scope>
    <source>
        <strain evidence="2">Houghton</strain>
    </source>
</reference>
<feature type="region of interest" description="Disordered" evidence="1">
    <location>
        <begin position="56"/>
        <end position="81"/>
    </location>
</feature>
<accession>U6G2Y2</accession>
<gene>
    <name evidence="2" type="ORF">EPH_0029200</name>
</gene>
<keyword evidence="2" id="KW-0251">Elongation factor</keyword>
<dbReference type="VEuPathDB" id="ToxoDB:EPH_0029200"/>
<keyword evidence="3" id="KW-1185">Reference proteome</keyword>
<proteinExistence type="predicted"/>
<evidence type="ECO:0000313" key="3">
    <source>
        <dbReference type="Proteomes" id="UP000018201"/>
    </source>
</evidence>
<dbReference type="AlphaFoldDB" id="U6G2Y2"/>
<keyword evidence="2" id="KW-0648">Protein biosynthesis</keyword>
<feature type="compositionally biased region" description="Low complexity" evidence="1">
    <location>
        <begin position="148"/>
        <end position="165"/>
    </location>
</feature>
<feature type="region of interest" description="Disordered" evidence="1">
    <location>
        <begin position="148"/>
        <end position="178"/>
    </location>
</feature>
<dbReference type="SUPFAM" id="SSF52156">
    <property type="entry name" value="Initiation factor IF2/eIF5b, domain 3"/>
    <property type="match status" value="1"/>
</dbReference>
<evidence type="ECO:0000313" key="2">
    <source>
        <dbReference type="EMBL" id="CDI73862.1"/>
    </source>
</evidence>
<dbReference type="GO" id="GO:0003746">
    <property type="term" value="F:translation elongation factor activity"/>
    <property type="evidence" value="ECO:0007669"/>
    <property type="project" value="UniProtKB-KW"/>
</dbReference>
<protein>
    <submittedName>
        <fullName evidence="2">Elongation factor Tu GTP-binding domain-containing protein, putative</fullName>
    </submittedName>
</protein>
<organism evidence="2 3">
    <name type="scientific">Eimeria praecox</name>
    <dbReference type="NCBI Taxonomy" id="51316"/>
    <lineage>
        <taxon>Eukaryota</taxon>
        <taxon>Sar</taxon>
        <taxon>Alveolata</taxon>
        <taxon>Apicomplexa</taxon>
        <taxon>Conoidasida</taxon>
        <taxon>Coccidia</taxon>
        <taxon>Eucoccidiorida</taxon>
        <taxon>Eimeriorina</taxon>
        <taxon>Eimeriidae</taxon>
        <taxon>Eimeria</taxon>
    </lineage>
</organism>
<dbReference type="OrthoDB" id="354801at2759"/>
<dbReference type="Gene3D" id="3.40.50.10050">
    <property type="entry name" value="Translation initiation factor IF- 2, domain 3"/>
    <property type="match status" value="1"/>
</dbReference>
<evidence type="ECO:0000256" key="1">
    <source>
        <dbReference type="SAM" id="MobiDB-lite"/>
    </source>
</evidence>
<reference evidence="2" key="1">
    <citation type="submission" date="2013-10" db="EMBL/GenBank/DDBJ databases">
        <title>Genomic analysis of the causative agents of coccidiosis in chickens.</title>
        <authorList>
            <person name="Reid A.J."/>
            <person name="Blake D."/>
            <person name="Billington K."/>
            <person name="Browne H."/>
            <person name="Dunn M."/>
            <person name="Hung S."/>
            <person name="Kawahara F."/>
            <person name="Miranda-Saavedra D."/>
            <person name="Mourier T."/>
            <person name="Nagra H."/>
            <person name="Otto T.D."/>
            <person name="Rawlings N."/>
            <person name="Sanchez A."/>
            <person name="Sanders M."/>
            <person name="Subramaniam C."/>
            <person name="Tay Y."/>
            <person name="Dear P."/>
            <person name="Doerig C."/>
            <person name="Gruber A."/>
            <person name="Parkinson J."/>
            <person name="Shirley M."/>
            <person name="Wan K.L."/>
            <person name="Berriman M."/>
            <person name="Tomley F."/>
            <person name="Pain A."/>
        </authorList>
    </citation>
    <scope>NUCLEOTIDE SEQUENCE [LARGE SCALE GENOMIC DNA]</scope>
    <source>
        <strain evidence="2">Houghton</strain>
    </source>
</reference>
<sequence>MNEAVEIAGLGDLEASAGQLIVQTSSQQQAAKLAAMAQRALQGLLDGMEYLQARAAQKQSDETEAEEHRRTTSVAEQLRHSGSSVLPEVGLVLKAGDQGSLEAVLSFVDERNKLVKKGDTLSTDMQQAIQAATTTAAAATAAATAAAAVTDSSSSNNSSSSSGGSEMEGDGDAAAAAANRRKQLLQQWRPLRIVRSGVGPVTLSDVNYAHLTGAIVLAFGVPLLDGVKQIRNEKTIVEGLKVKSMQKSKEGVASIPKGNAAAAARGSAVCCGMNRWKGRDGAIIFDSSFNEFQEGDILLAFEEREKSPPAFLGGHHFMNAPA</sequence>
<name>U6G2Y2_9EIME</name>
<feature type="compositionally biased region" description="Polar residues" evidence="1">
    <location>
        <begin position="72"/>
        <end position="81"/>
    </location>
</feature>
<dbReference type="EMBL" id="HG689068">
    <property type="protein sequence ID" value="CDI73862.1"/>
    <property type="molecule type" value="Genomic_DNA"/>
</dbReference>
<dbReference type="Proteomes" id="UP000018201">
    <property type="component" value="Unassembled WGS sequence"/>
</dbReference>
<dbReference type="InterPro" id="IPR036925">
    <property type="entry name" value="TIF_IF2_dom3_sf"/>
</dbReference>